<dbReference type="PANTHER" id="PTHR43244">
    <property type="match status" value="1"/>
</dbReference>
<gene>
    <name evidence="3" type="ORF">GCM10010964_26800</name>
</gene>
<comment type="caution">
    <text evidence="3">The sequence shown here is derived from an EMBL/GenBank/DDBJ whole genome shotgun (WGS) entry which is preliminary data.</text>
</comment>
<feature type="domain" description="Luciferase-like" evidence="2">
    <location>
        <begin position="14"/>
        <end position="219"/>
    </location>
</feature>
<name>A0A8J2ZCT1_9PROT</name>
<dbReference type="Gene3D" id="3.20.20.30">
    <property type="entry name" value="Luciferase-like domain"/>
    <property type="match status" value="1"/>
</dbReference>
<dbReference type="Proteomes" id="UP000597507">
    <property type="component" value="Unassembled WGS sequence"/>
</dbReference>
<sequence>MEFGIAIPTDAESWKLARRAEELGFAAAWFYDTQMLSADCFVAMGAAAVKTARIRLGTGVLIPSNRIAPVTANAFATLNKLAPGRIDMGLGTGFTGRRAMGLGAMRLAEFEEYLRVMLALLRGETVETEIEGRRRKIRFLNPELGLFDTTTPMRLHIAAAGPKARALTARLGAGWINFFSDVPGAVAMLREMQAAWAAAGRAREALASTAFVLGCVLEEGEPCDSPRAVAQAGPRAAVLLHRAADEALSGLPNITPVPESCRAAVEGYVAVARTFEPKDAPWLQNHRGHLMFVRPEERPFITAELIRRSSFTATEAELKRRIGDLRDAGYTQFTVQIVPGQEQAIEDWGRIRRAFG</sequence>
<dbReference type="InterPro" id="IPR050564">
    <property type="entry name" value="F420-G6PD/mer"/>
</dbReference>
<dbReference type="RefSeq" id="WP_188901002.1">
    <property type="nucleotide sequence ID" value="NZ_BMKS01000007.1"/>
</dbReference>
<organism evidence="3 4">
    <name type="scientific">Caldovatus sediminis</name>
    <dbReference type="NCBI Taxonomy" id="2041189"/>
    <lineage>
        <taxon>Bacteria</taxon>
        <taxon>Pseudomonadati</taxon>
        <taxon>Pseudomonadota</taxon>
        <taxon>Alphaproteobacteria</taxon>
        <taxon>Acetobacterales</taxon>
        <taxon>Roseomonadaceae</taxon>
        <taxon>Caldovatus</taxon>
    </lineage>
</organism>
<accession>A0A8J2ZCT1</accession>
<keyword evidence="4" id="KW-1185">Reference proteome</keyword>
<evidence type="ECO:0000259" key="2">
    <source>
        <dbReference type="Pfam" id="PF00296"/>
    </source>
</evidence>
<dbReference type="InterPro" id="IPR036661">
    <property type="entry name" value="Luciferase-like_sf"/>
</dbReference>
<evidence type="ECO:0000313" key="3">
    <source>
        <dbReference type="EMBL" id="GGG37612.1"/>
    </source>
</evidence>
<dbReference type="AlphaFoldDB" id="A0A8J2ZCT1"/>
<evidence type="ECO:0000256" key="1">
    <source>
        <dbReference type="ARBA" id="ARBA00023002"/>
    </source>
</evidence>
<dbReference type="SUPFAM" id="SSF51679">
    <property type="entry name" value="Bacterial luciferase-like"/>
    <property type="match status" value="1"/>
</dbReference>
<protein>
    <submittedName>
        <fullName evidence="3">5,10-methylenetetrahydromethanopterin reductase</fullName>
    </submittedName>
</protein>
<keyword evidence="1" id="KW-0560">Oxidoreductase</keyword>
<proteinExistence type="predicted"/>
<dbReference type="InterPro" id="IPR011251">
    <property type="entry name" value="Luciferase-like_dom"/>
</dbReference>
<dbReference type="PANTHER" id="PTHR43244:SF1">
    <property type="entry name" value="5,10-METHYLENETETRAHYDROMETHANOPTERIN REDUCTASE"/>
    <property type="match status" value="1"/>
</dbReference>
<evidence type="ECO:0000313" key="4">
    <source>
        <dbReference type="Proteomes" id="UP000597507"/>
    </source>
</evidence>
<dbReference type="EMBL" id="BMKS01000007">
    <property type="protein sequence ID" value="GGG37612.1"/>
    <property type="molecule type" value="Genomic_DNA"/>
</dbReference>
<dbReference type="GO" id="GO:0016705">
    <property type="term" value="F:oxidoreductase activity, acting on paired donors, with incorporation or reduction of molecular oxygen"/>
    <property type="evidence" value="ECO:0007669"/>
    <property type="project" value="InterPro"/>
</dbReference>
<reference evidence="3 4" key="1">
    <citation type="journal article" date="2014" name="Int. J. Syst. Evol. Microbiol.">
        <title>Complete genome sequence of Corynebacterium casei LMG S-19264T (=DSM 44701T), isolated from a smear-ripened cheese.</title>
        <authorList>
            <consortium name="US DOE Joint Genome Institute (JGI-PGF)"/>
            <person name="Walter F."/>
            <person name="Albersmeier A."/>
            <person name="Kalinowski J."/>
            <person name="Ruckert C."/>
        </authorList>
    </citation>
    <scope>NUCLEOTIDE SEQUENCE [LARGE SCALE GENOMIC DNA]</scope>
    <source>
        <strain evidence="3 4">CGMCC 1.16330</strain>
    </source>
</reference>
<dbReference type="Pfam" id="PF00296">
    <property type="entry name" value="Bac_luciferase"/>
    <property type="match status" value="1"/>
</dbReference>